<dbReference type="InterPro" id="IPR050454">
    <property type="entry name" value="RTT106/SSRP1_HistChap/FACT"/>
</dbReference>
<dbReference type="Proteomes" id="UP000242875">
    <property type="component" value="Unassembled WGS sequence"/>
</dbReference>
<comment type="caution">
    <text evidence="12">The sequence shown here is derived from an EMBL/GenBank/DDBJ whole genome shotgun (WGS) entry which is preliminary data.</text>
</comment>
<evidence type="ECO:0000313" key="12">
    <source>
        <dbReference type="EMBL" id="OZJ01642.1"/>
    </source>
</evidence>
<dbReference type="InterPro" id="IPR013719">
    <property type="entry name" value="RTT106/SPT16-like_middle_dom"/>
</dbReference>
<dbReference type="EMBL" id="MVBO01000277">
    <property type="protein sequence ID" value="OZJ01642.1"/>
    <property type="molecule type" value="Genomic_DNA"/>
</dbReference>
<keyword evidence="3 9" id="KW-0235">DNA replication</keyword>
<dbReference type="Gene3D" id="2.30.29.150">
    <property type="match status" value="1"/>
</dbReference>
<keyword evidence="4 9" id="KW-0227">DNA damage</keyword>
<evidence type="ECO:0000256" key="10">
    <source>
        <dbReference type="SAM" id="MobiDB-lite"/>
    </source>
</evidence>
<evidence type="ECO:0000256" key="9">
    <source>
        <dbReference type="RuleBase" id="RU364013"/>
    </source>
</evidence>
<feature type="region of interest" description="Disordered" evidence="10">
    <location>
        <begin position="467"/>
        <end position="540"/>
    </location>
</feature>
<evidence type="ECO:0000256" key="8">
    <source>
        <dbReference type="ARBA" id="ARBA00023242"/>
    </source>
</evidence>
<organism evidence="12 13">
    <name type="scientific">Bifiguratus adelaidae</name>
    <dbReference type="NCBI Taxonomy" id="1938954"/>
    <lineage>
        <taxon>Eukaryota</taxon>
        <taxon>Fungi</taxon>
        <taxon>Fungi incertae sedis</taxon>
        <taxon>Mucoromycota</taxon>
        <taxon>Mucoromycotina</taxon>
        <taxon>Endogonomycetes</taxon>
        <taxon>Endogonales</taxon>
        <taxon>Endogonales incertae sedis</taxon>
        <taxon>Bifiguratus</taxon>
    </lineage>
</organism>
<dbReference type="InterPro" id="IPR048993">
    <property type="entry name" value="SSRP1-like_PH1"/>
</dbReference>
<keyword evidence="7 9" id="KW-0234">DNA repair</keyword>
<evidence type="ECO:0000256" key="2">
    <source>
        <dbReference type="ARBA" id="ARBA00022454"/>
    </source>
</evidence>
<dbReference type="Pfam" id="PF21103">
    <property type="entry name" value="PH1_SSRP1-like"/>
    <property type="match status" value="1"/>
</dbReference>
<feature type="compositionally biased region" description="Acidic residues" evidence="10">
    <location>
        <begin position="473"/>
        <end position="486"/>
    </location>
</feature>
<protein>
    <recommendedName>
        <fullName evidence="9">FACT complex subunit POB3</fullName>
    </recommendedName>
</protein>
<reference evidence="12 13" key="1">
    <citation type="journal article" date="2017" name="Mycologia">
        <title>Bifiguratus adelaidae, gen. et sp. nov., a new member of Mucoromycotina in endophytic and soil-dwelling habitats.</title>
        <authorList>
            <person name="Torres-Cruz T.J."/>
            <person name="Billingsley Tobias T.L."/>
            <person name="Almatruk M."/>
            <person name="Hesse C."/>
            <person name="Kuske C.R."/>
            <person name="Desiro A."/>
            <person name="Benucci G.M."/>
            <person name="Bonito G."/>
            <person name="Stajich J.E."/>
            <person name="Dunlap C."/>
            <person name="Arnold A.E."/>
            <person name="Porras-Alfaro A."/>
        </authorList>
    </citation>
    <scope>NUCLEOTIDE SEQUENCE [LARGE SCALE GENOMIC DNA]</scope>
    <source>
        <strain evidence="12 13">AZ0501</strain>
    </source>
</reference>
<dbReference type="Pfam" id="PF17292">
    <property type="entry name" value="POB3_N"/>
    <property type="match status" value="1"/>
</dbReference>
<comment type="similarity">
    <text evidence="1 9">Belongs to the SSRP1 family.</text>
</comment>
<dbReference type="OrthoDB" id="498543at2759"/>
<dbReference type="CDD" id="cd13231">
    <property type="entry name" value="PH2_SSRP1-like"/>
    <property type="match status" value="1"/>
</dbReference>
<dbReference type="FunFam" id="2.30.29.150:FF:000001">
    <property type="entry name" value="Fact complex subunit ssrp1"/>
    <property type="match status" value="1"/>
</dbReference>
<evidence type="ECO:0000256" key="3">
    <source>
        <dbReference type="ARBA" id="ARBA00022705"/>
    </source>
</evidence>
<dbReference type="PANTHER" id="PTHR45849">
    <property type="entry name" value="FACT COMPLEX SUBUNIT SSRP1"/>
    <property type="match status" value="1"/>
</dbReference>
<dbReference type="InterPro" id="IPR024954">
    <property type="entry name" value="SSRP1_DD"/>
</dbReference>
<comment type="subcellular location">
    <subcellularLocation>
        <location evidence="9">Nucleus</location>
    </subcellularLocation>
    <subcellularLocation>
        <location evidence="9">Chromosome</location>
    </subcellularLocation>
</comment>
<proteinExistence type="inferred from homology"/>
<evidence type="ECO:0000256" key="7">
    <source>
        <dbReference type="ARBA" id="ARBA00023204"/>
    </source>
</evidence>
<evidence type="ECO:0000256" key="6">
    <source>
        <dbReference type="ARBA" id="ARBA00023163"/>
    </source>
</evidence>
<dbReference type="SMART" id="SM01287">
    <property type="entry name" value="Rtt106"/>
    <property type="match status" value="1"/>
</dbReference>
<dbReference type="SUPFAM" id="SSF50729">
    <property type="entry name" value="PH domain-like"/>
    <property type="match status" value="1"/>
</dbReference>
<dbReference type="GO" id="GO:0042393">
    <property type="term" value="F:histone binding"/>
    <property type="evidence" value="ECO:0007669"/>
    <property type="project" value="TreeGrafter"/>
</dbReference>
<dbReference type="InterPro" id="IPR000969">
    <property type="entry name" value="SSRP1/POB3"/>
</dbReference>
<keyword evidence="5 9" id="KW-0805">Transcription regulation</keyword>
<dbReference type="CDD" id="cd13230">
    <property type="entry name" value="PH1_SSRP1-like"/>
    <property type="match status" value="1"/>
</dbReference>
<dbReference type="Pfam" id="PF08512">
    <property type="entry name" value="Rttp106-like_middle"/>
    <property type="match status" value="1"/>
</dbReference>
<feature type="domain" description="Histone chaperone RTT106/FACT complex subunit SPT16-like middle" evidence="11">
    <location>
        <begin position="367"/>
        <end position="461"/>
    </location>
</feature>
<dbReference type="Gene3D" id="2.30.29.30">
    <property type="entry name" value="Pleckstrin-homology domain (PH domain)/Phosphotyrosine-binding domain (PTB)"/>
    <property type="match status" value="2"/>
</dbReference>
<evidence type="ECO:0000313" key="13">
    <source>
        <dbReference type="Proteomes" id="UP000242875"/>
    </source>
</evidence>
<dbReference type="InterPro" id="IPR011993">
    <property type="entry name" value="PH-like_dom_sf"/>
</dbReference>
<dbReference type="Pfam" id="PF03531">
    <property type="entry name" value="SSrecog"/>
    <property type="match status" value="1"/>
</dbReference>
<gene>
    <name evidence="12" type="ORF">BZG36_05293</name>
</gene>
<keyword evidence="6 9" id="KW-0804">Transcription</keyword>
<dbReference type="PANTHER" id="PTHR45849:SF1">
    <property type="entry name" value="FACT COMPLEX SUBUNIT SSRP1"/>
    <property type="match status" value="1"/>
</dbReference>
<dbReference type="PRINTS" id="PR00887">
    <property type="entry name" value="SSRCOGNITION"/>
</dbReference>
<evidence type="ECO:0000259" key="11">
    <source>
        <dbReference type="SMART" id="SM01287"/>
    </source>
</evidence>
<evidence type="ECO:0000256" key="4">
    <source>
        <dbReference type="ARBA" id="ARBA00022763"/>
    </source>
</evidence>
<dbReference type="InterPro" id="IPR035417">
    <property type="entry name" value="SSRP1/POB3_N"/>
</dbReference>
<dbReference type="InterPro" id="IPR038167">
    <property type="entry name" value="SSRP1_sf"/>
</dbReference>
<feature type="compositionally biased region" description="Acidic residues" evidence="10">
    <location>
        <begin position="501"/>
        <end position="540"/>
    </location>
</feature>
<evidence type="ECO:0000256" key="1">
    <source>
        <dbReference type="ARBA" id="ARBA00010060"/>
    </source>
</evidence>
<dbReference type="GO" id="GO:0006281">
    <property type="term" value="P:DNA repair"/>
    <property type="evidence" value="ECO:0007669"/>
    <property type="project" value="UniProtKB-KW"/>
</dbReference>
<dbReference type="AlphaFoldDB" id="A0A261XTG5"/>
<dbReference type="GO" id="GO:0035101">
    <property type="term" value="C:FACT complex"/>
    <property type="evidence" value="ECO:0007669"/>
    <property type="project" value="TreeGrafter"/>
</dbReference>
<dbReference type="GO" id="GO:0031491">
    <property type="term" value="F:nucleosome binding"/>
    <property type="evidence" value="ECO:0007669"/>
    <property type="project" value="TreeGrafter"/>
</dbReference>
<accession>A0A261XTG5</accession>
<name>A0A261XTG5_9FUNG</name>
<keyword evidence="2 9" id="KW-0158">Chromosome</keyword>
<comment type="function">
    <text evidence="9">Component of the FACT complex, a general chromatin factor that acts to reorganize nucleosomes. The FACT complex is involved in multiple processes that require DNA as a template such as mRNA elongation, DNA replication and DNA repair. During transcription elongation the FACT complex acts as a histone chaperone that both destabilizes and restores nucleosomal structure. It facilitates the passage of RNA polymerase II and transcription by promoting the dissociation of one histone H2A-H2B dimer from the nucleosome, then subsequently promotes the reestablishment of the nucleosome following the passage of RNA polymerase II.</text>
</comment>
<keyword evidence="8 9" id="KW-0539">Nucleus</keyword>
<evidence type="ECO:0000256" key="5">
    <source>
        <dbReference type="ARBA" id="ARBA00023015"/>
    </source>
</evidence>
<dbReference type="GO" id="GO:0003677">
    <property type="term" value="F:DNA binding"/>
    <property type="evidence" value="ECO:0007669"/>
    <property type="project" value="InterPro"/>
</dbReference>
<sequence>MTDKKQFDFDEIYNGLEPTIGRIRFAPSGLGWRGADQSKPITLSVEDFRKFTWLRVARNFQLRIALKDGKIAKFDNFRREDFEELQRIIRQLYQMQLETKELSIKGWNWGRTEFNGDSLIFNVSNRQMFELPVTQAIGALKSGKNEVTVNFVDPGQPGDQTTTGMSNKDTDELVDITFYIPGTVVKSEADGNDAENSEDDEEELAADAAFYDTVKSKLELGQVTTEHIVQFQDVLCLTPRGRYNIDMFQDSLRLRGKTYDYKVQYSNIIKLFLLLKPDEVNVLFVIGLDPPLRQGQTKYPFLVFQFLRDEEIDAELNMDEETIQTKYEGKLSKTYAAPTYEVISTIFRVLTGRKVTVPGSYRSHHGALAMKCSMKANEGYLYPLEKCFLFIPKPPTFIPISDIGSVTFSRVGNSSVGNSKTFDIKFNMKTGNDFQFSSINREEYQRLDEYLKQKKIKTKSELNEGAQITYRELEDDEEDEDEQDEEDSRKRRRTEAANNVSDDEDEESPDEDFVAEQSDSDVAEEFDSNPESEGENGDED</sequence>
<dbReference type="Gene3D" id="2.30.29.220">
    <property type="entry name" value="Structure-specific recognition protein (SSRP1)"/>
    <property type="match status" value="1"/>
</dbReference>
<dbReference type="GO" id="GO:0006260">
    <property type="term" value="P:DNA replication"/>
    <property type="evidence" value="ECO:0007669"/>
    <property type="project" value="UniProtKB-KW"/>
</dbReference>
<keyword evidence="13" id="KW-1185">Reference proteome</keyword>